<accession>A0A0F9LFA6</accession>
<comment type="caution">
    <text evidence="2">The sequence shown here is derived from an EMBL/GenBank/DDBJ whole genome shotgun (WGS) entry which is preliminary data.</text>
</comment>
<proteinExistence type="predicted"/>
<sequence length="78" mass="8680">MNPTLLIWLIALFRSQKKPSSKSRGESKCSPSVTNKAMTRRDETDAQFGRGKFAGKTGSPFIDKPFFNPWAPGGDFNK</sequence>
<name>A0A0F9LFA6_9ZZZZ</name>
<evidence type="ECO:0000313" key="2">
    <source>
        <dbReference type="EMBL" id="KKM85891.1"/>
    </source>
</evidence>
<gene>
    <name evidence="2" type="ORF">LCGC14_1284580</name>
</gene>
<evidence type="ECO:0000256" key="1">
    <source>
        <dbReference type="SAM" id="MobiDB-lite"/>
    </source>
</evidence>
<protein>
    <submittedName>
        <fullName evidence="2">Uncharacterized protein</fullName>
    </submittedName>
</protein>
<organism evidence="2">
    <name type="scientific">marine sediment metagenome</name>
    <dbReference type="NCBI Taxonomy" id="412755"/>
    <lineage>
        <taxon>unclassified sequences</taxon>
        <taxon>metagenomes</taxon>
        <taxon>ecological metagenomes</taxon>
    </lineage>
</organism>
<dbReference type="AlphaFoldDB" id="A0A0F9LFA6"/>
<feature type="region of interest" description="Disordered" evidence="1">
    <location>
        <begin position="16"/>
        <end position="78"/>
    </location>
</feature>
<dbReference type="EMBL" id="LAZR01007339">
    <property type="protein sequence ID" value="KKM85891.1"/>
    <property type="molecule type" value="Genomic_DNA"/>
</dbReference>
<reference evidence="2" key="1">
    <citation type="journal article" date="2015" name="Nature">
        <title>Complex archaea that bridge the gap between prokaryotes and eukaryotes.</title>
        <authorList>
            <person name="Spang A."/>
            <person name="Saw J.H."/>
            <person name="Jorgensen S.L."/>
            <person name="Zaremba-Niedzwiedzka K."/>
            <person name="Martijn J."/>
            <person name="Lind A.E."/>
            <person name="van Eijk R."/>
            <person name="Schleper C."/>
            <person name="Guy L."/>
            <person name="Ettema T.J."/>
        </authorList>
    </citation>
    <scope>NUCLEOTIDE SEQUENCE</scope>
</reference>